<reference evidence="1" key="1">
    <citation type="submission" date="2021-06" db="EMBL/GenBank/DDBJ databases">
        <authorList>
            <person name="Kallberg Y."/>
            <person name="Tangrot J."/>
            <person name="Rosling A."/>
        </authorList>
    </citation>
    <scope>NUCLEOTIDE SEQUENCE</scope>
    <source>
        <strain evidence="1">AU212A</strain>
    </source>
</reference>
<feature type="non-terminal residue" evidence="1">
    <location>
        <position position="1"/>
    </location>
</feature>
<organism evidence="1 2">
    <name type="scientific">Scutellospora calospora</name>
    <dbReference type="NCBI Taxonomy" id="85575"/>
    <lineage>
        <taxon>Eukaryota</taxon>
        <taxon>Fungi</taxon>
        <taxon>Fungi incertae sedis</taxon>
        <taxon>Mucoromycota</taxon>
        <taxon>Glomeromycotina</taxon>
        <taxon>Glomeromycetes</taxon>
        <taxon>Diversisporales</taxon>
        <taxon>Gigasporaceae</taxon>
        <taxon>Scutellospora</taxon>
    </lineage>
</organism>
<gene>
    <name evidence="1" type="ORF">SCALOS_LOCUS5477</name>
</gene>
<evidence type="ECO:0000313" key="1">
    <source>
        <dbReference type="EMBL" id="CAG8560062.1"/>
    </source>
</evidence>
<dbReference type="Proteomes" id="UP000789860">
    <property type="component" value="Unassembled WGS sequence"/>
</dbReference>
<evidence type="ECO:0000313" key="2">
    <source>
        <dbReference type="Proteomes" id="UP000789860"/>
    </source>
</evidence>
<comment type="caution">
    <text evidence="1">The sequence shown here is derived from an EMBL/GenBank/DDBJ whole genome shotgun (WGS) entry which is preliminary data.</text>
</comment>
<dbReference type="EMBL" id="CAJVPM010008966">
    <property type="protein sequence ID" value="CAG8560062.1"/>
    <property type="molecule type" value="Genomic_DNA"/>
</dbReference>
<keyword evidence="2" id="KW-1185">Reference proteome</keyword>
<name>A0ACA9M3L5_9GLOM</name>
<proteinExistence type="predicted"/>
<sequence>VAVKKLQDELYPVKEELDLKIDELRIKDKELITARNEAIKLEQMLNEVRASSNTEESRLREEMTKQEKLLEEAQNKYNREVLVHAEDAQSILALNSRHAQLKSEFDQLKIQLQRSEESWSNEKDKLEKELEKTLQRCKELEESNKVLHDYFDTDSGKTVSQDQIISLLRMEKEKAETQREALAQQAERYKSQYEHTQKSLDDVRALLLQEREQAEKAGPLEKFQAELSEKNIQLKLLEESNQTLRAISERLEKQVATYQSSLKEAEEKVQTLDVQIKSLQLDRDSSAQEANILKEDNERWKNRFHTVLQKYGISDPTELQNLKDNLKSTTEERDKLKADNGKLRNDYILSRKQAIKIKNKLDQTEKEKVTLTQENAKIEKDKATLNQELTKEKTNHENLRKRLSGMQKSFKAAAQAEQMKKELEELKQKHQDVTKELEEMKQQSLELTKQLEGLKKELQEEKEKTSDYLRYKAQESMFSSKIKKLEAEKAELKSQINQFQQQITAQTNIPKSESVPNTAEITPSTPPSTLPQINITKSPIPTQPTMSTALTIIPPPINIPTNVTETREVSQPSNNANDGTIVVATSPTSKQVSIIPPSLPAVTPNVPAIIPPSSPAVTPNVPAIITPSSPAVTSNVPKEKPPVKLQRNRVALPHSPKITPVQVVISTPPPIEEQQQVARTLVTSESQSSEISVVEPVETVQPTSTEVVNIPTEIVGRKRSREDDSEETTSTGNVVTEMQDVQISDNTNTSVEVAPQLPVDNKNVEGTDAPQLVDDNQVDTDESVKEHPSPKRVKIDDNNLDV</sequence>
<protein>
    <submittedName>
        <fullName evidence="1">9077_t:CDS:1</fullName>
    </submittedName>
</protein>
<accession>A0ACA9M3L5</accession>